<protein>
    <submittedName>
        <fullName evidence="1">Uncharacterized protein</fullName>
    </submittedName>
</protein>
<dbReference type="AlphaFoldDB" id="A0AAV7VYS4"/>
<evidence type="ECO:0000313" key="1">
    <source>
        <dbReference type="EMBL" id="KAJ1205200.1"/>
    </source>
</evidence>
<sequence length="188" mass="19909">MATPISNEQDINIVVLDDEGDQQAASDEVLDYDEGDEVEKEQIVQKGDRKEKLGDRMAFNGGKSIDDFQEKTEKTIQQDRKGGRGGRTITLARIPSGEKREDLFEGGEVTQCVSIAVGNSSVVKTNLSLKSRGKDMGIQADVEGDGNVGSDATKSNVVDSVKGSGCLAGLNRSGSSVLDSGAFLLPLG</sequence>
<reference evidence="1" key="1">
    <citation type="journal article" date="2022" name="bioRxiv">
        <title>Sequencing and chromosome-scale assembly of the giantPleurodeles waltlgenome.</title>
        <authorList>
            <person name="Brown T."/>
            <person name="Elewa A."/>
            <person name="Iarovenko S."/>
            <person name="Subramanian E."/>
            <person name="Araus A.J."/>
            <person name="Petzold A."/>
            <person name="Susuki M."/>
            <person name="Suzuki K.-i.T."/>
            <person name="Hayashi T."/>
            <person name="Toyoda A."/>
            <person name="Oliveira C."/>
            <person name="Osipova E."/>
            <person name="Leigh N.D."/>
            <person name="Simon A."/>
            <person name="Yun M.H."/>
        </authorList>
    </citation>
    <scope>NUCLEOTIDE SEQUENCE</scope>
    <source>
        <strain evidence="1">20211129_DDA</strain>
        <tissue evidence="1">Liver</tissue>
    </source>
</reference>
<dbReference type="EMBL" id="JANPWB010000002">
    <property type="protein sequence ID" value="KAJ1205200.1"/>
    <property type="molecule type" value="Genomic_DNA"/>
</dbReference>
<gene>
    <name evidence="1" type="ORF">NDU88_000635</name>
</gene>
<organism evidence="1 2">
    <name type="scientific">Pleurodeles waltl</name>
    <name type="common">Iberian ribbed newt</name>
    <dbReference type="NCBI Taxonomy" id="8319"/>
    <lineage>
        <taxon>Eukaryota</taxon>
        <taxon>Metazoa</taxon>
        <taxon>Chordata</taxon>
        <taxon>Craniata</taxon>
        <taxon>Vertebrata</taxon>
        <taxon>Euteleostomi</taxon>
        <taxon>Amphibia</taxon>
        <taxon>Batrachia</taxon>
        <taxon>Caudata</taxon>
        <taxon>Salamandroidea</taxon>
        <taxon>Salamandridae</taxon>
        <taxon>Pleurodelinae</taxon>
        <taxon>Pleurodeles</taxon>
    </lineage>
</organism>
<accession>A0AAV7VYS4</accession>
<dbReference type="Proteomes" id="UP001066276">
    <property type="component" value="Chromosome 1_2"/>
</dbReference>
<comment type="caution">
    <text evidence="1">The sequence shown here is derived from an EMBL/GenBank/DDBJ whole genome shotgun (WGS) entry which is preliminary data.</text>
</comment>
<evidence type="ECO:0000313" key="2">
    <source>
        <dbReference type="Proteomes" id="UP001066276"/>
    </source>
</evidence>
<keyword evidence="2" id="KW-1185">Reference proteome</keyword>
<name>A0AAV7VYS4_PLEWA</name>
<proteinExistence type="predicted"/>